<comment type="caution">
    <text evidence="4">The sequence shown here is derived from an EMBL/GenBank/DDBJ whole genome shotgun (WGS) entry which is preliminary data.</text>
</comment>
<comment type="catalytic activity">
    <reaction evidence="1">
        <text>a 5'-end (N(7)-methyl 5'-triphosphoguanosine)-ribonucleoside in mRNA + S-adenosyl-L-methionine = a 5'-end (N(7)-methyl 5'-triphosphoguanosine)-(2'-O-methyl-ribonucleoside) in mRNA + S-adenosyl-L-homocysteine + H(+)</text>
        <dbReference type="Rhea" id="RHEA:67020"/>
        <dbReference type="Rhea" id="RHEA-COMP:17167"/>
        <dbReference type="Rhea" id="RHEA-COMP:17168"/>
        <dbReference type="ChEBI" id="CHEBI:15378"/>
        <dbReference type="ChEBI" id="CHEBI:57856"/>
        <dbReference type="ChEBI" id="CHEBI:59789"/>
        <dbReference type="ChEBI" id="CHEBI:156461"/>
        <dbReference type="ChEBI" id="CHEBI:167609"/>
        <dbReference type="EC" id="2.1.1.57"/>
    </reaction>
</comment>
<evidence type="ECO:0000313" key="5">
    <source>
        <dbReference type="Proteomes" id="UP000601435"/>
    </source>
</evidence>
<dbReference type="Gene3D" id="3.40.50.12760">
    <property type="match status" value="1"/>
</dbReference>
<comment type="subcellular location">
    <subcellularLocation>
        <location evidence="1">Nucleus</location>
    </subcellularLocation>
</comment>
<comment type="function">
    <text evidence="1">S-adenosyl-L-methionine-dependent methyltransferase that mediates RNA cap1 2'-O-ribose methylation to the 5'-cap structure of RNAs. Methylates the ribose of the first nucleotide of a m(7)GpppG-capped mRNA to produce m(7)GpppNmp (cap1).</text>
</comment>
<dbReference type="AlphaFoldDB" id="A0A813CE66"/>
<keyword evidence="1" id="KW-0489">Methyltransferase</keyword>
<keyword evidence="5" id="KW-1185">Reference proteome</keyword>
<keyword evidence="1" id="KW-0507">mRNA processing</keyword>
<dbReference type="GO" id="GO:0016556">
    <property type="term" value="P:mRNA modification"/>
    <property type="evidence" value="ECO:0007669"/>
    <property type="project" value="UniProtKB-UniRule"/>
</dbReference>
<dbReference type="GO" id="GO:0003676">
    <property type="term" value="F:nucleic acid binding"/>
    <property type="evidence" value="ECO:0007669"/>
    <property type="project" value="UniProtKB-UniRule"/>
</dbReference>
<dbReference type="EC" id="2.1.1.57" evidence="1"/>
<feature type="chain" id="PRO_5032756593" description="Cap-specific mRNA (nucleoside-2'-O-)-methyltransferase 1" evidence="2">
    <location>
        <begin position="24"/>
        <end position="118"/>
    </location>
</feature>
<dbReference type="OrthoDB" id="330778at2759"/>
<dbReference type="InterPro" id="IPR050851">
    <property type="entry name" value="mRNA_Cap_2O-Ribose_MeTrfase"/>
</dbReference>
<gene>
    <name evidence="4" type="ORF">SNEC2469_LOCUS34787</name>
</gene>
<evidence type="ECO:0000259" key="3">
    <source>
        <dbReference type="Pfam" id="PF01728"/>
    </source>
</evidence>
<dbReference type="InterPro" id="IPR029063">
    <property type="entry name" value="SAM-dependent_MTases_sf"/>
</dbReference>
<dbReference type="GO" id="GO:0032259">
    <property type="term" value="P:methylation"/>
    <property type="evidence" value="ECO:0007669"/>
    <property type="project" value="UniProtKB-KW"/>
</dbReference>
<dbReference type="GO" id="GO:0004483">
    <property type="term" value="F:methyltransferase cap1 activity"/>
    <property type="evidence" value="ECO:0007669"/>
    <property type="project" value="UniProtKB-UniRule"/>
</dbReference>
<dbReference type="PANTHER" id="PTHR16121:SF0">
    <property type="entry name" value="CAP-SPECIFIC MRNA (NUCLEOSIDE-2'-O-)-METHYLTRANSFERASE 1"/>
    <property type="match status" value="1"/>
</dbReference>
<keyword evidence="1" id="KW-0506">mRNA capping</keyword>
<dbReference type="EMBL" id="CAJNJA010097641">
    <property type="protein sequence ID" value="CAE7942763.1"/>
    <property type="molecule type" value="Genomic_DNA"/>
</dbReference>
<proteinExistence type="predicted"/>
<dbReference type="Proteomes" id="UP000601435">
    <property type="component" value="Unassembled WGS sequence"/>
</dbReference>
<feature type="signal peptide" evidence="2">
    <location>
        <begin position="1"/>
        <end position="23"/>
    </location>
</feature>
<dbReference type="GO" id="GO:0005737">
    <property type="term" value="C:cytoplasm"/>
    <property type="evidence" value="ECO:0007669"/>
    <property type="project" value="TreeGrafter"/>
</dbReference>
<protein>
    <recommendedName>
        <fullName evidence="1">Cap-specific mRNA (nucleoside-2'-O-)-methyltransferase 1</fullName>
        <ecNumber evidence="1">2.1.1.57</ecNumber>
    </recommendedName>
    <alternativeName>
        <fullName evidence="1">Cap1 2'O-ribose methyltransferase 1</fullName>
    </alternativeName>
</protein>
<dbReference type="PANTHER" id="PTHR16121">
    <property type="entry name" value="CAP-SPECIFIC MRNA (NUCLEOSIDE-2'-O-)-METHYLTRANSFERASE 1-RELATED"/>
    <property type="match status" value="1"/>
</dbReference>
<dbReference type="InterPro" id="IPR002877">
    <property type="entry name" value="RNA_MeTrfase_FtsJ_dom"/>
</dbReference>
<keyword evidence="1" id="KW-0808">Transferase</keyword>
<dbReference type="GO" id="GO:0006370">
    <property type="term" value="P:7-methylguanosine mRNA capping"/>
    <property type="evidence" value="ECO:0007669"/>
    <property type="project" value="UniProtKB-UniRule"/>
</dbReference>
<keyword evidence="1" id="KW-0949">S-adenosyl-L-methionine</keyword>
<keyword evidence="1" id="KW-0539">Nucleus</keyword>
<dbReference type="Pfam" id="PF01728">
    <property type="entry name" value="FtsJ"/>
    <property type="match status" value="1"/>
</dbReference>
<feature type="domain" description="Ribosomal RNA methyltransferase FtsJ" evidence="3">
    <location>
        <begin position="1"/>
        <end position="51"/>
    </location>
</feature>
<dbReference type="GO" id="GO:0005634">
    <property type="term" value="C:nucleus"/>
    <property type="evidence" value="ECO:0007669"/>
    <property type="project" value="UniProtKB-SubCell"/>
</dbReference>
<dbReference type="SUPFAM" id="SSF53335">
    <property type="entry name" value="S-adenosyl-L-methionine-dependent methyltransferases"/>
    <property type="match status" value="1"/>
</dbReference>
<accession>A0A813CE66</accession>
<feature type="non-terminal residue" evidence="4">
    <location>
        <position position="1"/>
    </location>
</feature>
<keyword evidence="2" id="KW-0732">Signal</keyword>
<evidence type="ECO:0000256" key="1">
    <source>
        <dbReference type="RuleBase" id="RU368012"/>
    </source>
</evidence>
<evidence type="ECO:0000256" key="2">
    <source>
        <dbReference type="SAM" id="SignalP"/>
    </source>
</evidence>
<name>A0A813CE66_9DINO</name>
<sequence>GCFICKFFDTFTHVSCSLLYVAAALFQQVDVVKPRHSRVVNSERYLVAQGFKVWRHREIFIVSSMPCSEHLQLASDGARARPHHALRRSGPQCSAHKNIGPPAPGKARHLSGWCSRLI</sequence>
<organism evidence="4 5">
    <name type="scientific">Symbiodinium necroappetens</name>
    <dbReference type="NCBI Taxonomy" id="1628268"/>
    <lineage>
        <taxon>Eukaryota</taxon>
        <taxon>Sar</taxon>
        <taxon>Alveolata</taxon>
        <taxon>Dinophyceae</taxon>
        <taxon>Suessiales</taxon>
        <taxon>Symbiodiniaceae</taxon>
        <taxon>Symbiodinium</taxon>
    </lineage>
</organism>
<evidence type="ECO:0000313" key="4">
    <source>
        <dbReference type="EMBL" id="CAE7942763.1"/>
    </source>
</evidence>
<reference evidence="4" key="1">
    <citation type="submission" date="2021-02" db="EMBL/GenBank/DDBJ databases">
        <authorList>
            <person name="Dougan E. K."/>
            <person name="Rhodes N."/>
            <person name="Thang M."/>
            <person name="Chan C."/>
        </authorList>
    </citation>
    <scope>NUCLEOTIDE SEQUENCE</scope>
</reference>